<accession>A0A6L9SDX2</accession>
<feature type="compositionally biased region" description="Acidic residues" evidence="1">
    <location>
        <begin position="28"/>
        <end position="40"/>
    </location>
</feature>
<feature type="compositionally biased region" description="Basic and acidic residues" evidence="1">
    <location>
        <begin position="1"/>
        <end position="27"/>
    </location>
</feature>
<dbReference type="EMBL" id="JAAGOA010000014">
    <property type="protein sequence ID" value="NEE02260.1"/>
    <property type="molecule type" value="Genomic_DNA"/>
</dbReference>
<dbReference type="Proteomes" id="UP000475214">
    <property type="component" value="Unassembled WGS sequence"/>
</dbReference>
<organism evidence="2 3">
    <name type="scientific">Phytoactinopolyspora halotolerans</name>
    <dbReference type="NCBI Taxonomy" id="1981512"/>
    <lineage>
        <taxon>Bacteria</taxon>
        <taxon>Bacillati</taxon>
        <taxon>Actinomycetota</taxon>
        <taxon>Actinomycetes</taxon>
        <taxon>Jiangellales</taxon>
        <taxon>Jiangellaceae</taxon>
        <taxon>Phytoactinopolyspora</taxon>
    </lineage>
</organism>
<evidence type="ECO:0000256" key="1">
    <source>
        <dbReference type="SAM" id="MobiDB-lite"/>
    </source>
</evidence>
<proteinExistence type="predicted"/>
<keyword evidence="3" id="KW-1185">Reference proteome</keyword>
<comment type="caution">
    <text evidence="2">The sequence shown here is derived from an EMBL/GenBank/DDBJ whole genome shotgun (WGS) entry which is preliminary data.</text>
</comment>
<name>A0A6L9SDX2_9ACTN</name>
<evidence type="ECO:0000313" key="2">
    <source>
        <dbReference type="EMBL" id="NEE02260.1"/>
    </source>
</evidence>
<dbReference type="RefSeq" id="WP_163740683.1">
    <property type="nucleotide sequence ID" value="NZ_JAAGOA010000014.1"/>
</dbReference>
<feature type="compositionally biased region" description="Basic and acidic residues" evidence="1">
    <location>
        <begin position="80"/>
        <end position="96"/>
    </location>
</feature>
<gene>
    <name evidence="2" type="ORF">G1H10_18975</name>
</gene>
<feature type="compositionally biased region" description="Basic and acidic residues" evidence="1">
    <location>
        <begin position="121"/>
        <end position="134"/>
    </location>
</feature>
<evidence type="ECO:0000313" key="3">
    <source>
        <dbReference type="Proteomes" id="UP000475214"/>
    </source>
</evidence>
<evidence type="ECO:0008006" key="4">
    <source>
        <dbReference type="Google" id="ProtNLM"/>
    </source>
</evidence>
<reference evidence="2 3" key="1">
    <citation type="submission" date="2020-02" db="EMBL/GenBank/DDBJ databases">
        <authorList>
            <person name="Li X.-J."/>
            <person name="Han X.-M."/>
        </authorList>
    </citation>
    <scope>NUCLEOTIDE SEQUENCE [LARGE SCALE GENOMIC DNA]</scope>
    <source>
        <strain evidence="2 3">CCTCC AB 2017055</strain>
    </source>
</reference>
<dbReference type="AlphaFoldDB" id="A0A6L9SDX2"/>
<sequence>MTEPSEDRPRVSGEEMPAADERHRDPGADLEAEGVPDVADDSTTGKGEVPEPEEPVAPAEMPTVRTAREMSARPENPPRGVEEHWAAERPEPDSRSAEATPEDYLDVDRPEPDTQVAGAEDEGKPAEEAAVRLEEEPEEE</sequence>
<feature type="region of interest" description="Disordered" evidence="1">
    <location>
        <begin position="1"/>
        <end position="140"/>
    </location>
</feature>
<protein>
    <recommendedName>
        <fullName evidence="4">DUF5709 domain-containing protein</fullName>
    </recommendedName>
</protein>